<name>A0A016SZX8_9BILA</name>
<keyword evidence="3" id="KW-1185">Reference proteome</keyword>
<gene>
    <name evidence="2" type="primary">Acey_s0154.g2983</name>
    <name evidence="2" type="ORF">Y032_0154g2983</name>
</gene>
<dbReference type="Proteomes" id="UP000024635">
    <property type="component" value="Unassembled WGS sequence"/>
</dbReference>
<proteinExistence type="predicted"/>
<feature type="region of interest" description="Disordered" evidence="1">
    <location>
        <begin position="35"/>
        <end position="62"/>
    </location>
</feature>
<protein>
    <submittedName>
        <fullName evidence="2">Uncharacterized protein</fullName>
    </submittedName>
</protein>
<reference evidence="3" key="1">
    <citation type="journal article" date="2015" name="Nat. Genet.">
        <title>The genome and transcriptome of the zoonotic hookworm Ancylostoma ceylanicum identify infection-specific gene families.</title>
        <authorList>
            <person name="Schwarz E.M."/>
            <person name="Hu Y."/>
            <person name="Antoshechkin I."/>
            <person name="Miller M.M."/>
            <person name="Sternberg P.W."/>
            <person name="Aroian R.V."/>
        </authorList>
    </citation>
    <scope>NUCLEOTIDE SEQUENCE</scope>
    <source>
        <strain evidence="3">HY135</strain>
    </source>
</reference>
<dbReference type="EMBL" id="JARK01001490">
    <property type="protein sequence ID" value="EYB96005.1"/>
    <property type="molecule type" value="Genomic_DNA"/>
</dbReference>
<evidence type="ECO:0000313" key="2">
    <source>
        <dbReference type="EMBL" id="EYB96005.1"/>
    </source>
</evidence>
<sequence>MSTIGVCDVTSASERGPLRFVRAVRRKIAKAAFTNTSHAEPVAGRTDTDGQQPPSSSLGGRDELRRCALHRVTPLVLRVDAAFHFKA</sequence>
<accession>A0A016SZX8</accession>
<feature type="compositionally biased region" description="Polar residues" evidence="1">
    <location>
        <begin position="49"/>
        <end position="58"/>
    </location>
</feature>
<organism evidence="2 3">
    <name type="scientific">Ancylostoma ceylanicum</name>
    <dbReference type="NCBI Taxonomy" id="53326"/>
    <lineage>
        <taxon>Eukaryota</taxon>
        <taxon>Metazoa</taxon>
        <taxon>Ecdysozoa</taxon>
        <taxon>Nematoda</taxon>
        <taxon>Chromadorea</taxon>
        <taxon>Rhabditida</taxon>
        <taxon>Rhabditina</taxon>
        <taxon>Rhabditomorpha</taxon>
        <taxon>Strongyloidea</taxon>
        <taxon>Ancylostomatidae</taxon>
        <taxon>Ancylostomatinae</taxon>
        <taxon>Ancylostoma</taxon>
    </lineage>
</organism>
<evidence type="ECO:0000256" key="1">
    <source>
        <dbReference type="SAM" id="MobiDB-lite"/>
    </source>
</evidence>
<comment type="caution">
    <text evidence="2">The sequence shown here is derived from an EMBL/GenBank/DDBJ whole genome shotgun (WGS) entry which is preliminary data.</text>
</comment>
<evidence type="ECO:0000313" key="3">
    <source>
        <dbReference type="Proteomes" id="UP000024635"/>
    </source>
</evidence>
<dbReference type="AlphaFoldDB" id="A0A016SZX8"/>